<keyword evidence="1" id="KW-0472">Membrane</keyword>
<evidence type="ECO:0000256" key="1">
    <source>
        <dbReference type="SAM" id="Phobius"/>
    </source>
</evidence>
<feature type="transmembrane region" description="Helical" evidence="1">
    <location>
        <begin position="51"/>
        <end position="71"/>
    </location>
</feature>
<keyword evidence="1" id="KW-1133">Transmembrane helix</keyword>
<gene>
    <name evidence="3" type="ORF">BXY45_13234</name>
</gene>
<dbReference type="EMBL" id="QGDQ01000032">
    <property type="protein sequence ID" value="PWJ48154.1"/>
    <property type="molecule type" value="Genomic_DNA"/>
</dbReference>
<sequence>MRRGSTRSSTRKGSTRTAAVDVVRGLLLAISVVTSSLIAPPDWFEHAPWASVHPLDVVFPAFVVLTGAGLGFAHRRGVRVSRLVRRVVVLIAAGMAYNAAMAWARDGTVDLDTLRWTGVLQLYAALVLVIAVLHLVVRGWIAWTGVALALAGAHTALLARWAVGCPGGEVTPQCNPSLSIDSAVLPTAHLYEQFSLGHDPEGLVALLGACATAAAGTAAAHAITASRASHAAALGRLLTVAVVVAAGAAAAAPLVPAMKRLWTAPFGLGVAAAVVLVVAVVHAVVDAPWVDAPGIERGAGAGALVRSARRPFVALGRNSLLVYFGSHVVAELLLLRPLRPDPTAAPSYAESLGQGLGWLVSDQVGFSAAVLACWWVLATALHRRGWYLRA</sequence>
<feature type="transmembrane region" description="Helical" evidence="1">
    <location>
        <begin position="320"/>
        <end position="338"/>
    </location>
</feature>
<name>A0A315ZTX1_9ACTN</name>
<keyword evidence="3" id="KW-0808">Transferase</keyword>
<dbReference type="Pfam" id="PF07786">
    <property type="entry name" value="HGSNAT_cat"/>
    <property type="match status" value="1"/>
</dbReference>
<proteinExistence type="predicted"/>
<dbReference type="PANTHER" id="PTHR31061">
    <property type="entry name" value="LD22376P"/>
    <property type="match status" value="1"/>
</dbReference>
<keyword evidence="3" id="KW-0012">Acyltransferase</keyword>
<dbReference type="InterPro" id="IPR012429">
    <property type="entry name" value="HGSNAT_cat"/>
</dbReference>
<accession>A0A315ZTX1</accession>
<dbReference type="PANTHER" id="PTHR31061:SF24">
    <property type="entry name" value="LD22376P"/>
    <property type="match status" value="1"/>
</dbReference>
<feature type="transmembrane region" description="Helical" evidence="1">
    <location>
        <begin position="261"/>
        <end position="285"/>
    </location>
</feature>
<feature type="transmembrane region" description="Helical" evidence="1">
    <location>
        <begin position="358"/>
        <end position="381"/>
    </location>
</feature>
<keyword evidence="1" id="KW-0812">Transmembrane</keyword>
<evidence type="ECO:0000259" key="2">
    <source>
        <dbReference type="Pfam" id="PF07786"/>
    </source>
</evidence>
<dbReference type="Proteomes" id="UP000245469">
    <property type="component" value="Unassembled WGS sequence"/>
</dbReference>
<feature type="transmembrane region" description="Helical" evidence="1">
    <location>
        <begin position="116"/>
        <end position="133"/>
    </location>
</feature>
<comment type="caution">
    <text evidence="3">The sequence shown here is derived from an EMBL/GenBank/DDBJ whole genome shotgun (WGS) entry which is preliminary data.</text>
</comment>
<feature type="transmembrane region" description="Helical" evidence="1">
    <location>
        <begin position="140"/>
        <end position="163"/>
    </location>
</feature>
<feature type="transmembrane region" description="Helical" evidence="1">
    <location>
        <begin position="83"/>
        <end position="104"/>
    </location>
</feature>
<keyword evidence="4" id="KW-1185">Reference proteome</keyword>
<dbReference type="GO" id="GO:0016746">
    <property type="term" value="F:acyltransferase activity"/>
    <property type="evidence" value="ECO:0007669"/>
    <property type="project" value="UniProtKB-KW"/>
</dbReference>
<feature type="transmembrane region" description="Helical" evidence="1">
    <location>
        <begin position="203"/>
        <end position="225"/>
    </location>
</feature>
<evidence type="ECO:0000313" key="3">
    <source>
        <dbReference type="EMBL" id="PWJ48154.1"/>
    </source>
</evidence>
<feature type="transmembrane region" description="Helical" evidence="1">
    <location>
        <begin position="21"/>
        <end position="39"/>
    </location>
</feature>
<feature type="transmembrane region" description="Helical" evidence="1">
    <location>
        <begin position="237"/>
        <end position="255"/>
    </location>
</feature>
<evidence type="ECO:0000313" key="4">
    <source>
        <dbReference type="Proteomes" id="UP000245469"/>
    </source>
</evidence>
<protein>
    <submittedName>
        <fullName evidence="3">Putative acyltransferase</fullName>
    </submittedName>
</protein>
<dbReference type="AlphaFoldDB" id="A0A315ZTX1"/>
<feature type="domain" description="Heparan-alpha-glucosaminide N-acetyltransferase catalytic" evidence="2">
    <location>
        <begin position="16"/>
        <end position="151"/>
    </location>
</feature>
<organism evidence="3 4">
    <name type="scientific">Quadrisphaera granulorum</name>
    <dbReference type="NCBI Taxonomy" id="317664"/>
    <lineage>
        <taxon>Bacteria</taxon>
        <taxon>Bacillati</taxon>
        <taxon>Actinomycetota</taxon>
        <taxon>Actinomycetes</taxon>
        <taxon>Kineosporiales</taxon>
        <taxon>Kineosporiaceae</taxon>
        <taxon>Quadrisphaera</taxon>
    </lineage>
</organism>
<reference evidence="3 4" key="1">
    <citation type="submission" date="2018-03" db="EMBL/GenBank/DDBJ databases">
        <title>Genomic Encyclopedia of Archaeal and Bacterial Type Strains, Phase II (KMG-II): from individual species to whole genera.</title>
        <authorList>
            <person name="Goeker M."/>
        </authorList>
    </citation>
    <scope>NUCLEOTIDE SEQUENCE [LARGE SCALE GENOMIC DNA]</scope>
    <source>
        <strain evidence="3 4">DSM 44889</strain>
    </source>
</reference>